<evidence type="ECO:0000256" key="4">
    <source>
        <dbReference type="ARBA" id="ARBA00022741"/>
    </source>
</evidence>
<evidence type="ECO:0000256" key="7">
    <source>
        <dbReference type="ARBA" id="ARBA00047899"/>
    </source>
</evidence>
<dbReference type="Gene3D" id="1.10.510.10">
    <property type="entry name" value="Transferase(Phosphotransferase) domain 1"/>
    <property type="match status" value="1"/>
</dbReference>
<dbReference type="PANTHER" id="PTHR47634">
    <property type="entry name" value="PROTEIN KINASE DOMAIN-CONTAINING PROTEIN-RELATED"/>
    <property type="match status" value="1"/>
</dbReference>
<proteinExistence type="predicted"/>
<name>A0AA39GF16_SARSR</name>
<comment type="caution">
    <text evidence="10">The sequence shown here is derived from an EMBL/GenBank/DDBJ whole genome shotgun (WGS) entry which is preliminary data.</text>
</comment>
<sequence length="465" mass="53622">MISRPLLRRSCLQRYRLFGPSTQRTQSTISQPSQMVNQLIEEQSLPGNRLLYFHPTAPDQILDGRFKIISKLGYGSSSTVWLAENLRFQCWRSSSVPRYVSIKIAALDTDASREIGNSKLISEADRSHDGMPYLRLPLETFQLSGPHGTHSCLVYEPLRETLSDLQSRFPGGRLPLKMFKLYIFCLLQALDYLHSSCHLIHTDIKDDNIMINFEDDAVLKSFVKLQKSSPQQSYTCSLDDRRIYVSSNDFGPLRGRSLLPQLGDFNLCFPGLVDRGHLSAIQSHRYRAPEVLLGCPWTYSVDIWNIGLLMWDLVDDVTLFDRPAGDDGEYDAHVHLAQMVSLLGDPPTPVIERERLCRKDKLQLERPVINLKGQECNNMNEFWGGPFFDEEGCIMRRDLITRDRTLADTVLHLQNEDKKQFLDFARSMLHWIPEKRSTAKELMEHPFLKLPRRDYERYLQSAGRK</sequence>
<evidence type="ECO:0000256" key="3">
    <source>
        <dbReference type="ARBA" id="ARBA00022679"/>
    </source>
</evidence>
<evidence type="ECO:0000256" key="6">
    <source>
        <dbReference type="ARBA" id="ARBA00022840"/>
    </source>
</evidence>
<comment type="catalytic activity">
    <reaction evidence="7">
        <text>L-threonyl-[protein] + ATP = O-phospho-L-threonyl-[protein] + ADP + H(+)</text>
        <dbReference type="Rhea" id="RHEA:46608"/>
        <dbReference type="Rhea" id="RHEA-COMP:11060"/>
        <dbReference type="Rhea" id="RHEA-COMP:11605"/>
        <dbReference type="ChEBI" id="CHEBI:15378"/>
        <dbReference type="ChEBI" id="CHEBI:30013"/>
        <dbReference type="ChEBI" id="CHEBI:30616"/>
        <dbReference type="ChEBI" id="CHEBI:61977"/>
        <dbReference type="ChEBI" id="CHEBI:456216"/>
        <dbReference type="EC" id="2.7.11.1"/>
    </reaction>
</comment>
<evidence type="ECO:0000256" key="2">
    <source>
        <dbReference type="ARBA" id="ARBA00022527"/>
    </source>
</evidence>
<dbReference type="InterPro" id="IPR051334">
    <property type="entry name" value="SRPK"/>
</dbReference>
<dbReference type="Gene3D" id="3.30.200.20">
    <property type="entry name" value="Phosphorylase Kinase, domain 1"/>
    <property type="match status" value="1"/>
</dbReference>
<dbReference type="GO" id="GO:0005524">
    <property type="term" value="F:ATP binding"/>
    <property type="evidence" value="ECO:0007669"/>
    <property type="project" value="UniProtKB-KW"/>
</dbReference>
<dbReference type="GO" id="GO:0004674">
    <property type="term" value="F:protein serine/threonine kinase activity"/>
    <property type="evidence" value="ECO:0007669"/>
    <property type="project" value="UniProtKB-KW"/>
</dbReference>
<reference evidence="10" key="1">
    <citation type="submission" date="2022-10" db="EMBL/GenBank/DDBJ databases">
        <title>Determination and structural analysis of whole genome sequence of Sarocladium strictum F4-1.</title>
        <authorList>
            <person name="Hu L."/>
            <person name="Jiang Y."/>
        </authorList>
    </citation>
    <scope>NUCLEOTIDE SEQUENCE</scope>
    <source>
        <strain evidence="10">F4-1</strain>
    </source>
</reference>
<dbReference type="GO" id="GO:0050684">
    <property type="term" value="P:regulation of mRNA processing"/>
    <property type="evidence" value="ECO:0007669"/>
    <property type="project" value="TreeGrafter"/>
</dbReference>
<evidence type="ECO:0000313" key="11">
    <source>
        <dbReference type="Proteomes" id="UP001175261"/>
    </source>
</evidence>
<keyword evidence="6" id="KW-0067">ATP-binding</keyword>
<dbReference type="GO" id="GO:0000245">
    <property type="term" value="P:spliceosomal complex assembly"/>
    <property type="evidence" value="ECO:0007669"/>
    <property type="project" value="TreeGrafter"/>
</dbReference>
<dbReference type="SMART" id="SM00220">
    <property type="entry name" value="S_TKc"/>
    <property type="match status" value="1"/>
</dbReference>
<evidence type="ECO:0000313" key="10">
    <source>
        <dbReference type="EMBL" id="KAK0385359.1"/>
    </source>
</evidence>
<dbReference type="InterPro" id="IPR008271">
    <property type="entry name" value="Ser/Thr_kinase_AS"/>
</dbReference>
<dbReference type="PROSITE" id="PS50011">
    <property type="entry name" value="PROTEIN_KINASE_DOM"/>
    <property type="match status" value="1"/>
</dbReference>
<dbReference type="EC" id="2.7.11.1" evidence="1"/>
<dbReference type="SUPFAM" id="SSF56112">
    <property type="entry name" value="Protein kinase-like (PK-like)"/>
    <property type="match status" value="1"/>
</dbReference>
<dbReference type="InterPro" id="IPR000719">
    <property type="entry name" value="Prot_kinase_dom"/>
</dbReference>
<evidence type="ECO:0000256" key="5">
    <source>
        <dbReference type="ARBA" id="ARBA00022777"/>
    </source>
</evidence>
<evidence type="ECO:0000259" key="9">
    <source>
        <dbReference type="PROSITE" id="PS50011"/>
    </source>
</evidence>
<gene>
    <name evidence="10" type="ORF">NLU13_7835</name>
</gene>
<dbReference type="PANTHER" id="PTHR47634:SF9">
    <property type="entry name" value="PROTEIN KINASE DOMAIN-CONTAINING PROTEIN-RELATED"/>
    <property type="match status" value="1"/>
</dbReference>
<keyword evidence="3" id="KW-0808">Transferase</keyword>
<feature type="domain" description="Protein kinase" evidence="9">
    <location>
        <begin position="66"/>
        <end position="448"/>
    </location>
</feature>
<keyword evidence="4" id="KW-0547">Nucleotide-binding</keyword>
<evidence type="ECO:0000256" key="8">
    <source>
        <dbReference type="ARBA" id="ARBA00048679"/>
    </source>
</evidence>
<dbReference type="AlphaFoldDB" id="A0AA39GF16"/>
<accession>A0AA39GF16</accession>
<protein>
    <recommendedName>
        <fullName evidence="1">non-specific serine/threonine protein kinase</fullName>
        <ecNumber evidence="1">2.7.11.1</ecNumber>
    </recommendedName>
</protein>
<dbReference type="Proteomes" id="UP001175261">
    <property type="component" value="Unassembled WGS sequence"/>
</dbReference>
<organism evidence="10 11">
    <name type="scientific">Sarocladium strictum</name>
    <name type="common">Black bundle disease fungus</name>
    <name type="synonym">Acremonium strictum</name>
    <dbReference type="NCBI Taxonomy" id="5046"/>
    <lineage>
        <taxon>Eukaryota</taxon>
        <taxon>Fungi</taxon>
        <taxon>Dikarya</taxon>
        <taxon>Ascomycota</taxon>
        <taxon>Pezizomycotina</taxon>
        <taxon>Sordariomycetes</taxon>
        <taxon>Hypocreomycetidae</taxon>
        <taxon>Hypocreales</taxon>
        <taxon>Sarocladiaceae</taxon>
        <taxon>Sarocladium</taxon>
    </lineage>
</organism>
<keyword evidence="11" id="KW-1185">Reference proteome</keyword>
<keyword evidence="2" id="KW-0723">Serine/threonine-protein kinase</keyword>
<dbReference type="InterPro" id="IPR011009">
    <property type="entry name" value="Kinase-like_dom_sf"/>
</dbReference>
<dbReference type="EMBL" id="JAPDFR010000007">
    <property type="protein sequence ID" value="KAK0385359.1"/>
    <property type="molecule type" value="Genomic_DNA"/>
</dbReference>
<keyword evidence="5" id="KW-0418">Kinase</keyword>
<dbReference type="Pfam" id="PF00069">
    <property type="entry name" value="Pkinase"/>
    <property type="match status" value="2"/>
</dbReference>
<evidence type="ECO:0000256" key="1">
    <source>
        <dbReference type="ARBA" id="ARBA00012513"/>
    </source>
</evidence>
<comment type="catalytic activity">
    <reaction evidence="8">
        <text>L-seryl-[protein] + ATP = O-phospho-L-seryl-[protein] + ADP + H(+)</text>
        <dbReference type="Rhea" id="RHEA:17989"/>
        <dbReference type="Rhea" id="RHEA-COMP:9863"/>
        <dbReference type="Rhea" id="RHEA-COMP:11604"/>
        <dbReference type="ChEBI" id="CHEBI:15378"/>
        <dbReference type="ChEBI" id="CHEBI:29999"/>
        <dbReference type="ChEBI" id="CHEBI:30616"/>
        <dbReference type="ChEBI" id="CHEBI:83421"/>
        <dbReference type="ChEBI" id="CHEBI:456216"/>
        <dbReference type="EC" id="2.7.11.1"/>
    </reaction>
</comment>
<dbReference type="PROSITE" id="PS00108">
    <property type="entry name" value="PROTEIN_KINASE_ST"/>
    <property type="match status" value="1"/>
</dbReference>